<dbReference type="PANTHER" id="PTHR33332">
    <property type="entry name" value="REVERSE TRANSCRIPTASE DOMAIN-CONTAINING PROTEIN"/>
    <property type="match status" value="1"/>
</dbReference>
<reference evidence="2" key="1">
    <citation type="submission" date="2017-11" db="EMBL/GenBank/DDBJ databases">
        <authorList>
            <person name="Lima N.C."/>
            <person name="Parody-Merino A.M."/>
            <person name="Battley P.F."/>
            <person name="Fidler A.E."/>
            <person name="Prosdocimi F."/>
        </authorList>
    </citation>
    <scope>NUCLEOTIDE SEQUENCE [LARGE SCALE GENOMIC DNA]</scope>
</reference>
<sequence length="124" mass="14066">MGQGNGMRFNRAKCQVPHLDHTSPMNAPGFRKSGWSFPAEKNLEVFVDRHLDMSQQCAQVAKAANSILACIRNSVQRNFMSQRRKILDWEDIRRQDKTNSSKESPVILNIDIHCFFMAIATSAA</sequence>
<dbReference type="AlphaFoldDB" id="A0A2I0TN01"/>
<evidence type="ECO:0000313" key="1">
    <source>
        <dbReference type="EMBL" id="PKU35133.1"/>
    </source>
</evidence>
<name>A0A2I0TN01_LIMLA</name>
<evidence type="ECO:0008006" key="3">
    <source>
        <dbReference type="Google" id="ProtNLM"/>
    </source>
</evidence>
<organism evidence="1 2">
    <name type="scientific">Limosa lapponica baueri</name>
    <dbReference type="NCBI Taxonomy" id="1758121"/>
    <lineage>
        <taxon>Eukaryota</taxon>
        <taxon>Metazoa</taxon>
        <taxon>Chordata</taxon>
        <taxon>Craniata</taxon>
        <taxon>Vertebrata</taxon>
        <taxon>Euteleostomi</taxon>
        <taxon>Archelosauria</taxon>
        <taxon>Archosauria</taxon>
        <taxon>Dinosauria</taxon>
        <taxon>Saurischia</taxon>
        <taxon>Theropoda</taxon>
        <taxon>Coelurosauria</taxon>
        <taxon>Aves</taxon>
        <taxon>Neognathae</taxon>
        <taxon>Neoaves</taxon>
        <taxon>Charadriiformes</taxon>
        <taxon>Scolopacidae</taxon>
        <taxon>Limosa</taxon>
    </lineage>
</organism>
<proteinExistence type="predicted"/>
<protein>
    <recommendedName>
        <fullName evidence="3">Rna-directed dna polymerase from mobile element jockey-like</fullName>
    </recommendedName>
</protein>
<dbReference type="Proteomes" id="UP000233556">
    <property type="component" value="Unassembled WGS sequence"/>
</dbReference>
<gene>
    <name evidence="1" type="ORF">llap_14563</name>
</gene>
<reference evidence="2" key="2">
    <citation type="submission" date="2017-12" db="EMBL/GenBank/DDBJ databases">
        <title>Genome sequence of the Bar-tailed Godwit (Limosa lapponica baueri).</title>
        <authorList>
            <person name="Lima N.C.B."/>
            <person name="Parody-Merino A.M."/>
            <person name="Battley P.F."/>
            <person name="Fidler A.E."/>
            <person name="Prosdocimi F."/>
        </authorList>
    </citation>
    <scope>NUCLEOTIDE SEQUENCE [LARGE SCALE GENOMIC DNA]</scope>
</reference>
<evidence type="ECO:0000313" key="2">
    <source>
        <dbReference type="Proteomes" id="UP000233556"/>
    </source>
</evidence>
<dbReference type="EMBL" id="KZ508494">
    <property type="protein sequence ID" value="PKU35133.1"/>
    <property type="molecule type" value="Genomic_DNA"/>
</dbReference>
<accession>A0A2I0TN01</accession>
<keyword evidence="2" id="KW-1185">Reference proteome</keyword>